<evidence type="ECO:0000313" key="2">
    <source>
        <dbReference type="EMBL" id="JAP45182.1"/>
    </source>
</evidence>
<gene>
    <name evidence="2" type="ORF">TR125040</name>
</gene>
<feature type="region of interest" description="Disordered" evidence="1">
    <location>
        <begin position="1326"/>
        <end position="1367"/>
    </location>
</feature>
<sequence length="1367" mass="135827">MSSSRTSTPSNKDAQSYVSRILLPANPLRQMSTNSPYKSSPLRTSSPAPTSSSPWTLSWLTAASPRDRIGTPPSLFNFKSPMRNPIRSPANRSLRVGGPSTPSRLGYLPRVTDLPLEPTSMMERALRILESKKRPLNALSDETENLPLTPDGLATAKRRCASVSTSTVQQNNSHQTALPDVANLGVNGTPEYFKCTSLVDIKRTSRRSSDNHSDLASEPGRPDVVVSTQRNRPVGKPLTSSVLPNRVSCLPSAELEALAFGSRKRPRAESPHTSSTSSAAAELLDSILGTTVASPAAPAAKRVTREIPTQTENASPSVAVSAVTTTAAAATTASTSFSPPTTVQPLRHVSSVSKFIAGLEARARASALARSRSRQMRSFAGQIETLGSPASYSLEARHDRIRKLFASLAEVPSTVTAATTASSLATVSSSSSTVAVTTASLCVTTASAPSVPVFIFGKEQSQKTIESLSSSPATIATASTAEGPVSIFPTAATTTAPAVPFGQKADAIKPELPVVAGLPTASSVVQSEGTTSTAGSAVFSFGNSGMAAAQTTNSTTPLFTVCAGGSLPSSTSTTCSTAATTSTASISSPFVSATGVSLAAPLSSSASVPSFNFGGKSSSSSASTTSSPTFNFGRVEAVATSGSATTTPLTSVFGSAAKTPVTSISAAVSTTFQLASTMTNTSGISASPAPTMTLFMQPKPSTTGLTTTVVPSSVLVASTTSSLFAPSSLPAVVSNSTTNAFSFGLKGTTTSASAVSVPPVSTTGTSQLTTSTLFNFGAKPTAPSTTAPAVPGFSFVTAPSFASEAPVFGSNTSSSSALASNAVPITTTTTASSLFGAINATGAATKPAFSFGALTSASSGTSLSTSQSASSKPSPGFPFTLPSTTAASRATSIFASTAPASSAATSTPTLFAPFAITQNGVSMAATSTTSSVPSTTSSSTFLFGVAPSTSAATNSSSAFGAAGSTVPNFAFSATSTTAPTFKSPAFGSPVGSTTAAATTTSVASTGGFAFTAAVAGPLSVASSLFGNPAVSSFSVGSPSLFGQSPDTSSATLFAPSKASPATSTTSAANRGLSFASVSSASTTSVFGDKFGATTGPVVSSNGFSFGASTATNSTATVAQPALAGGFAFNFKAATANTTSAAPAAVSIFTSPKSSPANLFAAGASTQPSAMAATAPGPFGLMATTTAGPSFTFGSTATSAATTASNMVFGSAGGFGSSVDALKRTASSAFDAAPSTTTTIGPFGSALTFGASATGSPAQPSAAKSVAFGAPVFGVTSAGQPFNFTGGASSTTTPSNGFNFMLGSTTSAQNAFGSPSVGNFVFGQATPPTFGAQPGVGGSPPNPFSANPSPVGTTSLHRRRQLRLKGRR</sequence>
<proteinExistence type="predicted"/>
<accession>A0A0X3PAR9</accession>
<feature type="compositionally biased region" description="Basic residues" evidence="1">
    <location>
        <begin position="1355"/>
        <end position="1367"/>
    </location>
</feature>
<feature type="region of interest" description="Disordered" evidence="1">
    <location>
        <begin position="203"/>
        <end position="243"/>
    </location>
</feature>
<evidence type="ECO:0000256" key="1">
    <source>
        <dbReference type="SAM" id="MobiDB-lite"/>
    </source>
</evidence>
<feature type="region of interest" description="Disordered" evidence="1">
    <location>
        <begin position="73"/>
        <end position="110"/>
    </location>
</feature>
<name>A0A0X3PAR9_SCHSO</name>
<feature type="compositionally biased region" description="Polar residues" evidence="1">
    <location>
        <begin position="29"/>
        <end position="38"/>
    </location>
</feature>
<feature type="compositionally biased region" description="Basic and acidic residues" evidence="1">
    <location>
        <begin position="203"/>
        <end position="215"/>
    </location>
</feature>
<dbReference type="EMBL" id="GEEE01018043">
    <property type="protein sequence ID" value="JAP45182.1"/>
    <property type="molecule type" value="Transcribed_RNA"/>
</dbReference>
<feature type="region of interest" description="Disordered" evidence="1">
    <location>
        <begin position="1"/>
        <end position="56"/>
    </location>
</feature>
<protein>
    <submittedName>
        <fullName evidence="2">Uncharacterized protein</fullName>
    </submittedName>
</protein>
<feature type="compositionally biased region" description="Low complexity" evidence="1">
    <location>
        <begin position="39"/>
        <end position="56"/>
    </location>
</feature>
<organism evidence="2">
    <name type="scientific">Schistocephalus solidus</name>
    <name type="common">Tapeworm</name>
    <dbReference type="NCBI Taxonomy" id="70667"/>
    <lineage>
        <taxon>Eukaryota</taxon>
        <taxon>Metazoa</taxon>
        <taxon>Spiralia</taxon>
        <taxon>Lophotrochozoa</taxon>
        <taxon>Platyhelminthes</taxon>
        <taxon>Cestoda</taxon>
        <taxon>Eucestoda</taxon>
        <taxon>Diphyllobothriidea</taxon>
        <taxon>Diphyllobothriidae</taxon>
        <taxon>Schistocephalus</taxon>
    </lineage>
</organism>
<reference evidence="2" key="1">
    <citation type="submission" date="2016-01" db="EMBL/GenBank/DDBJ databases">
        <title>Reference transcriptome for the parasite Schistocephalus solidus: insights into the molecular evolution of parasitism.</title>
        <authorList>
            <person name="Hebert F.O."/>
            <person name="Grambauer S."/>
            <person name="Barber I."/>
            <person name="Landry C.R."/>
            <person name="Aubin-Horth N."/>
        </authorList>
    </citation>
    <scope>NUCLEOTIDE SEQUENCE</scope>
</reference>
<feature type="compositionally biased region" description="Polar residues" evidence="1">
    <location>
        <begin position="1"/>
        <end position="18"/>
    </location>
</feature>